<evidence type="ECO:0000256" key="1">
    <source>
        <dbReference type="SAM" id="MobiDB-lite"/>
    </source>
</evidence>
<protein>
    <submittedName>
        <fullName evidence="2">Uncharacterized protein</fullName>
    </submittedName>
</protein>
<keyword evidence="3" id="KW-1185">Reference proteome</keyword>
<proteinExistence type="predicted"/>
<feature type="compositionally biased region" description="Low complexity" evidence="1">
    <location>
        <begin position="43"/>
        <end position="54"/>
    </location>
</feature>
<evidence type="ECO:0000313" key="2">
    <source>
        <dbReference type="EMBL" id="CAH2274340.1"/>
    </source>
</evidence>
<name>A0AAD1RM17_PELCU</name>
<evidence type="ECO:0000313" key="3">
    <source>
        <dbReference type="Proteomes" id="UP001295444"/>
    </source>
</evidence>
<sequence>MDGVNNPQCKRASSQAKVARHWKWAKAQSDYTESELSSEEESALSLQSDQSNDLSDLDSEYRFTEDSKPSTELHTTGTSNPDLNKGDKILGPQGKLLFEPNDLRHPHSAEWSPTEHVAQWHNMWHLGSTSL</sequence>
<feature type="compositionally biased region" description="Polar residues" evidence="1">
    <location>
        <begin position="72"/>
        <end position="82"/>
    </location>
</feature>
<dbReference type="EMBL" id="OW240914">
    <property type="protein sequence ID" value="CAH2274340.1"/>
    <property type="molecule type" value="Genomic_DNA"/>
</dbReference>
<feature type="compositionally biased region" description="Basic and acidic residues" evidence="1">
    <location>
        <begin position="59"/>
        <end position="71"/>
    </location>
</feature>
<dbReference type="AlphaFoldDB" id="A0AAD1RM17"/>
<organism evidence="2 3">
    <name type="scientific">Pelobates cultripes</name>
    <name type="common">Western spadefoot toad</name>
    <dbReference type="NCBI Taxonomy" id="61616"/>
    <lineage>
        <taxon>Eukaryota</taxon>
        <taxon>Metazoa</taxon>
        <taxon>Chordata</taxon>
        <taxon>Craniata</taxon>
        <taxon>Vertebrata</taxon>
        <taxon>Euteleostomi</taxon>
        <taxon>Amphibia</taxon>
        <taxon>Batrachia</taxon>
        <taxon>Anura</taxon>
        <taxon>Pelobatoidea</taxon>
        <taxon>Pelobatidae</taxon>
        <taxon>Pelobates</taxon>
    </lineage>
</organism>
<reference evidence="2" key="1">
    <citation type="submission" date="2022-03" db="EMBL/GenBank/DDBJ databases">
        <authorList>
            <person name="Alioto T."/>
            <person name="Alioto T."/>
            <person name="Gomez Garrido J."/>
        </authorList>
    </citation>
    <scope>NUCLEOTIDE SEQUENCE</scope>
</reference>
<accession>A0AAD1RM17</accession>
<feature type="region of interest" description="Disordered" evidence="1">
    <location>
        <begin position="29"/>
        <end position="101"/>
    </location>
</feature>
<gene>
    <name evidence="2" type="ORF">PECUL_23A008058</name>
</gene>
<dbReference type="Proteomes" id="UP001295444">
    <property type="component" value="Chromosome 03"/>
</dbReference>
<feature type="compositionally biased region" description="Acidic residues" evidence="1">
    <location>
        <begin position="32"/>
        <end position="42"/>
    </location>
</feature>